<keyword evidence="3" id="KW-0804">Transcription</keyword>
<keyword evidence="1" id="KW-0805">Transcription regulation</keyword>
<dbReference type="EMBL" id="CP071868">
    <property type="protein sequence ID" value="QTE29109.1"/>
    <property type="molecule type" value="Genomic_DNA"/>
</dbReference>
<dbReference type="AlphaFoldDB" id="A0A8A4ZDK7"/>
<dbReference type="GO" id="GO:0000976">
    <property type="term" value="F:transcription cis-regulatory region binding"/>
    <property type="evidence" value="ECO:0007669"/>
    <property type="project" value="TreeGrafter"/>
</dbReference>
<dbReference type="CDD" id="cd01392">
    <property type="entry name" value="HTH_LacI"/>
    <property type="match status" value="1"/>
</dbReference>
<proteinExistence type="predicted"/>
<evidence type="ECO:0000256" key="1">
    <source>
        <dbReference type="ARBA" id="ARBA00023015"/>
    </source>
</evidence>
<dbReference type="SUPFAM" id="SSF47413">
    <property type="entry name" value="lambda repressor-like DNA-binding domains"/>
    <property type="match status" value="1"/>
</dbReference>
<name>A0A8A4ZDK7_9MICO</name>
<dbReference type="Proteomes" id="UP000663937">
    <property type="component" value="Chromosome"/>
</dbReference>
<protein>
    <submittedName>
        <fullName evidence="5">LacI family DNA-binding transcriptional regulator</fullName>
    </submittedName>
</protein>
<dbReference type="Gene3D" id="1.10.260.40">
    <property type="entry name" value="lambda repressor-like DNA-binding domains"/>
    <property type="match status" value="1"/>
</dbReference>
<feature type="domain" description="HTH lacI-type" evidence="4">
    <location>
        <begin position="21"/>
        <end position="76"/>
    </location>
</feature>
<accession>A0A8A4ZDK7</accession>
<dbReference type="Pfam" id="PF13377">
    <property type="entry name" value="Peripla_BP_3"/>
    <property type="match status" value="1"/>
</dbReference>
<evidence type="ECO:0000259" key="4">
    <source>
        <dbReference type="PROSITE" id="PS50932"/>
    </source>
</evidence>
<gene>
    <name evidence="5" type="ORF">J4E96_17690</name>
</gene>
<sequence>MIPASSPGGRQKVSPVTFRRPTLADVAEAAGVSVSTASLAFSGAGPIATTTRERVLAAAAELAYAGPNPLGQQLRSGRSGIVGAVFGDRLRRSFRDPVSIQMLDGLAQALGAHDVGILLIPSEAGEVPQLVAHAAMDAAVVVLCNGPDDEVLAALARRGIPVVVVEGDLAGPAGRDGEDGATRALTASVGIDDQRGTEELVRELRALGHERFGVVSLPYSHDRRLGEPDPARDPRSGYLATRRRLAGIAAAGVTPEIVIETPASLVEHGRSAGMQILSGPNPPTAIIALSDLLASGVVLAARDLGLRVPDDVSIVGFDGIDLPWLAPDVLVSVRQPLAEKGRLAGEAAIALIAGTEVPAMIIPVTRQPGTTTSHPGPRPPL</sequence>
<dbReference type="GO" id="GO:0003700">
    <property type="term" value="F:DNA-binding transcription factor activity"/>
    <property type="evidence" value="ECO:0007669"/>
    <property type="project" value="TreeGrafter"/>
</dbReference>
<dbReference type="Gene3D" id="3.40.50.2300">
    <property type="match status" value="2"/>
</dbReference>
<dbReference type="InterPro" id="IPR028082">
    <property type="entry name" value="Peripla_BP_I"/>
</dbReference>
<dbReference type="InterPro" id="IPR010982">
    <property type="entry name" value="Lambda_DNA-bd_dom_sf"/>
</dbReference>
<dbReference type="CDD" id="cd06279">
    <property type="entry name" value="PBP1_LacI-like"/>
    <property type="match status" value="1"/>
</dbReference>
<dbReference type="SMART" id="SM00354">
    <property type="entry name" value="HTH_LACI"/>
    <property type="match status" value="1"/>
</dbReference>
<evidence type="ECO:0000256" key="3">
    <source>
        <dbReference type="ARBA" id="ARBA00023163"/>
    </source>
</evidence>
<dbReference type="Pfam" id="PF00356">
    <property type="entry name" value="LacI"/>
    <property type="match status" value="1"/>
</dbReference>
<dbReference type="KEGG" id="psic:J4E96_17690"/>
<dbReference type="PANTHER" id="PTHR30146:SF138">
    <property type="entry name" value="TRANSCRIPTIONAL REGULATORY PROTEIN"/>
    <property type="match status" value="1"/>
</dbReference>
<evidence type="ECO:0000313" key="6">
    <source>
        <dbReference type="Proteomes" id="UP000663937"/>
    </source>
</evidence>
<dbReference type="InterPro" id="IPR000843">
    <property type="entry name" value="HTH_LacI"/>
</dbReference>
<evidence type="ECO:0000313" key="5">
    <source>
        <dbReference type="EMBL" id="QTE29109.1"/>
    </source>
</evidence>
<dbReference type="PANTHER" id="PTHR30146">
    <property type="entry name" value="LACI-RELATED TRANSCRIPTIONAL REPRESSOR"/>
    <property type="match status" value="1"/>
</dbReference>
<reference evidence="5" key="1">
    <citation type="submission" date="2021-03" db="EMBL/GenBank/DDBJ databases">
        <title>Pengzhenrongella sicca gen. nov., sp. nov., a new member of suborder Micrococcineae isolated from High-Arctic tundra soil.</title>
        <authorList>
            <person name="Peng F."/>
        </authorList>
    </citation>
    <scope>NUCLEOTIDE SEQUENCE</scope>
    <source>
        <strain evidence="5">LRZ-2</strain>
    </source>
</reference>
<keyword evidence="6" id="KW-1185">Reference proteome</keyword>
<dbReference type="PROSITE" id="PS50932">
    <property type="entry name" value="HTH_LACI_2"/>
    <property type="match status" value="1"/>
</dbReference>
<dbReference type="InterPro" id="IPR046335">
    <property type="entry name" value="LacI/GalR-like_sensor"/>
</dbReference>
<keyword evidence="2 5" id="KW-0238">DNA-binding</keyword>
<evidence type="ECO:0000256" key="2">
    <source>
        <dbReference type="ARBA" id="ARBA00023125"/>
    </source>
</evidence>
<dbReference type="SUPFAM" id="SSF53822">
    <property type="entry name" value="Periplasmic binding protein-like I"/>
    <property type="match status" value="1"/>
</dbReference>
<organism evidence="5 6">
    <name type="scientific">Pengzhenrongella sicca</name>
    <dbReference type="NCBI Taxonomy" id="2819238"/>
    <lineage>
        <taxon>Bacteria</taxon>
        <taxon>Bacillati</taxon>
        <taxon>Actinomycetota</taxon>
        <taxon>Actinomycetes</taxon>
        <taxon>Micrococcales</taxon>
        <taxon>Pengzhenrongella</taxon>
    </lineage>
</organism>